<feature type="transmembrane region" description="Helical" evidence="10">
    <location>
        <begin position="230"/>
        <end position="247"/>
    </location>
</feature>
<evidence type="ECO:0000256" key="3">
    <source>
        <dbReference type="ARBA" id="ARBA00022679"/>
    </source>
</evidence>
<dbReference type="InterPro" id="IPR002076">
    <property type="entry name" value="ELO_fam"/>
</dbReference>
<accession>A0A821LQE1</accession>
<comment type="similarity">
    <text evidence="10">Belongs to the ELO family.</text>
</comment>
<dbReference type="EC" id="2.3.1.199" evidence="10"/>
<comment type="subcellular location">
    <subcellularLocation>
        <location evidence="1">Membrane</location>
        <topology evidence="1">Multi-pass membrane protein</topology>
    </subcellularLocation>
</comment>
<dbReference type="GO" id="GO:0005789">
    <property type="term" value="C:endoplasmic reticulum membrane"/>
    <property type="evidence" value="ECO:0007669"/>
    <property type="project" value="TreeGrafter"/>
</dbReference>
<evidence type="ECO:0000256" key="4">
    <source>
        <dbReference type="ARBA" id="ARBA00022692"/>
    </source>
</evidence>
<feature type="transmembrane region" description="Helical" evidence="10">
    <location>
        <begin position="66"/>
        <end position="88"/>
    </location>
</feature>
<reference evidence="11" key="1">
    <citation type="submission" date="2021-02" db="EMBL/GenBank/DDBJ databases">
        <authorList>
            <person name="Steward A R."/>
        </authorList>
    </citation>
    <scope>NUCLEOTIDE SEQUENCE</scope>
</reference>
<keyword evidence="6 10" id="KW-1133">Transmembrane helix</keyword>
<dbReference type="GO" id="GO:0042761">
    <property type="term" value="P:very long-chain fatty acid biosynthetic process"/>
    <property type="evidence" value="ECO:0007669"/>
    <property type="project" value="TreeGrafter"/>
</dbReference>
<dbReference type="AlphaFoldDB" id="A0A821LQE1"/>
<keyword evidence="12" id="KW-1185">Reference proteome</keyword>
<keyword evidence="5 10" id="KW-0276">Fatty acid metabolism</keyword>
<dbReference type="Proteomes" id="UP000663880">
    <property type="component" value="Unassembled WGS sequence"/>
</dbReference>
<organism evidence="11 12">
    <name type="scientific">Pieris macdunnoughi</name>
    <dbReference type="NCBI Taxonomy" id="345717"/>
    <lineage>
        <taxon>Eukaryota</taxon>
        <taxon>Metazoa</taxon>
        <taxon>Ecdysozoa</taxon>
        <taxon>Arthropoda</taxon>
        <taxon>Hexapoda</taxon>
        <taxon>Insecta</taxon>
        <taxon>Pterygota</taxon>
        <taxon>Neoptera</taxon>
        <taxon>Endopterygota</taxon>
        <taxon>Lepidoptera</taxon>
        <taxon>Glossata</taxon>
        <taxon>Ditrysia</taxon>
        <taxon>Papilionoidea</taxon>
        <taxon>Pieridae</taxon>
        <taxon>Pierinae</taxon>
        <taxon>Pieris</taxon>
    </lineage>
</organism>
<keyword evidence="3 10" id="KW-0808">Transferase</keyword>
<evidence type="ECO:0000256" key="9">
    <source>
        <dbReference type="ARBA" id="ARBA00023160"/>
    </source>
</evidence>
<evidence type="ECO:0000256" key="6">
    <source>
        <dbReference type="ARBA" id="ARBA00022989"/>
    </source>
</evidence>
<evidence type="ECO:0000313" key="12">
    <source>
        <dbReference type="Proteomes" id="UP000663880"/>
    </source>
</evidence>
<sequence length="270" mass="31498">MDILNITRANTEWQPDSKNVDINEWFLMGSPAPVLLIMATYWLFVIKVGPSVMSKRSPLTLRNIMAAYNFGQIILAFAIFSKGAAFMWNNGFIQTECIMENIELKHSVTNGVYLYLITKITELLDTVFFILRKKYNQASFLHIYHHSITVLSTWIALKYEPNTNSTLFVGTLNSFVHIIMYTYYALSAYPQLTKYLWWKKYITKLQLVQFAMMIVHLLIEYNVTKCKPSYVIMSIMLFNLVFFLYLFSNFYSKTYKEANVVTNGKTKNVD</sequence>
<evidence type="ECO:0000256" key="5">
    <source>
        <dbReference type="ARBA" id="ARBA00022832"/>
    </source>
</evidence>
<dbReference type="GO" id="GO:0019367">
    <property type="term" value="P:fatty acid elongation, saturated fatty acid"/>
    <property type="evidence" value="ECO:0007669"/>
    <property type="project" value="TreeGrafter"/>
</dbReference>
<feature type="transmembrane region" description="Helical" evidence="10">
    <location>
        <begin position="25"/>
        <end position="45"/>
    </location>
</feature>
<dbReference type="GO" id="GO:0034625">
    <property type="term" value="P:fatty acid elongation, monounsaturated fatty acid"/>
    <property type="evidence" value="ECO:0007669"/>
    <property type="project" value="TreeGrafter"/>
</dbReference>
<name>A0A821LQE1_9NEOP</name>
<evidence type="ECO:0000256" key="10">
    <source>
        <dbReference type="RuleBase" id="RU361115"/>
    </source>
</evidence>
<feature type="transmembrane region" description="Helical" evidence="10">
    <location>
        <begin position="112"/>
        <end position="131"/>
    </location>
</feature>
<comment type="catalytic activity">
    <reaction evidence="10">
        <text>a very-long-chain acyl-CoA + malonyl-CoA + H(+) = a very-long-chain 3-oxoacyl-CoA + CO2 + CoA</text>
        <dbReference type="Rhea" id="RHEA:32727"/>
        <dbReference type="ChEBI" id="CHEBI:15378"/>
        <dbReference type="ChEBI" id="CHEBI:16526"/>
        <dbReference type="ChEBI" id="CHEBI:57287"/>
        <dbReference type="ChEBI" id="CHEBI:57384"/>
        <dbReference type="ChEBI" id="CHEBI:90725"/>
        <dbReference type="ChEBI" id="CHEBI:90736"/>
        <dbReference type="EC" id="2.3.1.199"/>
    </reaction>
</comment>
<evidence type="ECO:0000256" key="2">
    <source>
        <dbReference type="ARBA" id="ARBA00022516"/>
    </source>
</evidence>
<dbReference type="GO" id="GO:0030148">
    <property type="term" value="P:sphingolipid biosynthetic process"/>
    <property type="evidence" value="ECO:0007669"/>
    <property type="project" value="TreeGrafter"/>
</dbReference>
<dbReference type="GO" id="GO:0034626">
    <property type="term" value="P:fatty acid elongation, polyunsaturated fatty acid"/>
    <property type="evidence" value="ECO:0007669"/>
    <property type="project" value="TreeGrafter"/>
</dbReference>
<evidence type="ECO:0000256" key="8">
    <source>
        <dbReference type="ARBA" id="ARBA00023136"/>
    </source>
</evidence>
<evidence type="ECO:0000313" key="11">
    <source>
        <dbReference type="EMBL" id="CAF4754625.1"/>
    </source>
</evidence>
<dbReference type="Pfam" id="PF01151">
    <property type="entry name" value="ELO"/>
    <property type="match status" value="1"/>
</dbReference>
<feature type="transmembrane region" description="Helical" evidence="10">
    <location>
        <begin position="207"/>
        <end position="224"/>
    </location>
</feature>
<gene>
    <name evidence="11" type="ORF">PMACD_LOCUS900</name>
</gene>
<protein>
    <recommendedName>
        <fullName evidence="10">Elongation of very long chain fatty acids protein</fullName>
        <ecNumber evidence="10">2.3.1.199</ecNumber>
    </recommendedName>
    <alternativeName>
        <fullName evidence="10">Very-long-chain 3-oxoacyl-CoA synthase</fullName>
    </alternativeName>
</protein>
<keyword evidence="4 10" id="KW-0812">Transmembrane</keyword>
<evidence type="ECO:0000256" key="1">
    <source>
        <dbReference type="ARBA" id="ARBA00004141"/>
    </source>
</evidence>
<keyword evidence="7 10" id="KW-0443">Lipid metabolism</keyword>
<feature type="transmembrane region" description="Helical" evidence="10">
    <location>
        <begin position="165"/>
        <end position="186"/>
    </location>
</feature>
<keyword evidence="9 10" id="KW-0275">Fatty acid biosynthesis</keyword>
<keyword evidence="2 10" id="KW-0444">Lipid biosynthesis</keyword>
<dbReference type="PANTHER" id="PTHR11157:SF69">
    <property type="entry name" value="ELONGATION OF VERY LONG CHAIN FATTY ACIDS PROTEIN 7"/>
    <property type="match status" value="1"/>
</dbReference>
<proteinExistence type="inferred from homology"/>
<dbReference type="GO" id="GO:0009922">
    <property type="term" value="F:fatty acid elongase activity"/>
    <property type="evidence" value="ECO:0007669"/>
    <property type="project" value="UniProtKB-EC"/>
</dbReference>
<keyword evidence="8 10" id="KW-0472">Membrane</keyword>
<feature type="transmembrane region" description="Helical" evidence="10">
    <location>
        <begin position="143"/>
        <end position="159"/>
    </location>
</feature>
<evidence type="ECO:0000256" key="7">
    <source>
        <dbReference type="ARBA" id="ARBA00023098"/>
    </source>
</evidence>
<dbReference type="EMBL" id="CAJOBZ010000002">
    <property type="protein sequence ID" value="CAF4754625.1"/>
    <property type="molecule type" value="Genomic_DNA"/>
</dbReference>
<comment type="caution">
    <text evidence="11">The sequence shown here is derived from an EMBL/GenBank/DDBJ whole genome shotgun (WGS) entry which is preliminary data.</text>
</comment>
<dbReference type="PANTHER" id="PTHR11157">
    <property type="entry name" value="FATTY ACID ACYL TRANSFERASE-RELATED"/>
    <property type="match status" value="1"/>
</dbReference>
<dbReference type="OrthoDB" id="434092at2759"/>